<name>A0A0C9WX81_9AGAR</name>
<dbReference type="Proteomes" id="UP000054477">
    <property type="component" value="Unassembled WGS sequence"/>
</dbReference>
<reference evidence="3" key="2">
    <citation type="submission" date="2015-01" db="EMBL/GenBank/DDBJ databases">
        <title>Evolutionary Origins and Diversification of the Mycorrhizal Mutualists.</title>
        <authorList>
            <consortium name="DOE Joint Genome Institute"/>
            <consortium name="Mycorrhizal Genomics Consortium"/>
            <person name="Kohler A."/>
            <person name="Kuo A."/>
            <person name="Nagy L.G."/>
            <person name="Floudas D."/>
            <person name="Copeland A."/>
            <person name="Barry K.W."/>
            <person name="Cichocki N."/>
            <person name="Veneault-Fourrey C."/>
            <person name="LaButti K."/>
            <person name="Lindquist E.A."/>
            <person name="Lipzen A."/>
            <person name="Lundell T."/>
            <person name="Morin E."/>
            <person name="Murat C."/>
            <person name="Riley R."/>
            <person name="Ohm R."/>
            <person name="Sun H."/>
            <person name="Tunlid A."/>
            <person name="Henrissat B."/>
            <person name="Grigoriev I.V."/>
            <person name="Hibbett D.S."/>
            <person name="Martin F."/>
        </authorList>
    </citation>
    <scope>NUCLEOTIDE SEQUENCE [LARGE SCALE GENOMIC DNA]</scope>
    <source>
        <strain evidence="3">LaAM-08-1</strain>
    </source>
</reference>
<sequence length="49" mass="5077">MPTPSSGVRGPTSSAYTTTLPASTRSRVSLGTSPTSSDRNKAYEGSSER</sequence>
<feature type="region of interest" description="Disordered" evidence="1">
    <location>
        <begin position="1"/>
        <end position="49"/>
    </location>
</feature>
<keyword evidence="3" id="KW-1185">Reference proteome</keyword>
<feature type="compositionally biased region" description="Basic and acidic residues" evidence="1">
    <location>
        <begin position="38"/>
        <end position="49"/>
    </location>
</feature>
<dbReference type="EMBL" id="KN838843">
    <property type="protein sequence ID" value="KIJ93438.1"/>
    <property type="molecule type" value="Genomic_DNA"/>
</dbReference>
<proteinExistence type="predicted"/>
<reference evidence="2 3" key="1">
    <citation type="submission" date="2014-04" db="EMBL/GenBank/DDBJ databases">
        <authorList>
            <consortium name="DOE Joint Genome Institute"/>
            <person name="Kuo A."/>
            <person name="Kohler A."/>
            <person name="Nagy L.G."/>
            <person name="Floudas D."/>
            <person name="Copeland A."/>
            <person name="Barry K.W."/>
            <person name="Cichocki N."/>
            <person name="Veneault-Fourrey C."/>
            <person name="LaButti K."/>
            <person name="Lindquist E.A."/>
            <person name="Lipzen A."/>
            <person name="Lundell T."/>
            <person name="Morin E."/>
            <person name="Murat C."/>
            <person name="Sun H."/>
            <person name="Tunlid A."/>
            <person name="Henrissat B."/>
            <person name="Grigoriev I.V."/>
            <person name="Hibbett D.S."/>
            <person name="Martin F."/>
            <person name="Nordberg H.P."/>
            <person name="Cantor M.N."/>
            <person name="Hua S.X."/>
        </authorList>
    </citation>
    <scope>NUCLEOTIDE SEQUENCE [LARGE SCALE GENOMIC DNA]</scope>
    <source>
        <strain evidence="2 3">LaAM-08-1</strain>
    </source>
</reference>
<dbReference type="HOGENOM" id="CLU_3143297_0_0_1"/>
<dbReference type="AlphaFoldDB" id="A0A0C9WX81"/>
<evidence type="ECO:0000313" key="2">
    <source>
        <dbReference type="EMBL" id="KIJ93438.1"/>
    </source>
</evidence>
<gene>
    <name evidence="2" type="ORF">K443DRAFT_12854</name>
</gene>
<protein>
    <submittedName>
        <fullName evidence="2">Uncharacterized protein</fullName>
    </submittedName>
</protein>
<evidence type="ECO:0000256" key="1">
    <source>
        <dbReference type="SAM" id="MobiDB-lite"/>
    </source>
</evidence>
<accession>A0A0C9WX81</accession>
<organism evidence="2 3">
    <name type="scientific">Laccaria amethystina LaAM-08-1</name>
    <dbReference type="NCBI Taxonomy" id="1095629"/>
    <lineage>
        <taxon>Eukaryota</taxon>
        <taxon>Fungi</taxon>
        <taxon>Dikarya</taxon>
        <taxon>Basidiomycota</taxon>
        <taxon>Agaricomycotina</taxon>
        <taxon>Agaricomycetes</taxon>
        <taxon>Agaricomycetidae</taxon>
        <taxon>Agaricales</taxon>
        <taxon>Agaricineae</taxon>
        <taxon>Hydnangiaceae</taxon>
        <taxon>Laccaria</taxon>
    </lineage>
</organism>
<feature type="compositionally biased region" description="Polar residues" evidence="1">
    <location>
        <begin position="1"/>
        <end position="37"/>
    </location>
</feature>
<evidence type="ECO:0000313" key="3">
    <source>
        <dbReference type="Proteomes" id="UP000054477"/>
    </source>
</evidence>